<keyword evidence="7" id="KW-0378">Hydrolase</keyword>
<keyword evidence="6" id="KW-0808">Transferase</keyword>
<evidence type="ECO:0000256" key="4">
    <source>
        <dbReference type="ARBA" id="ARBA00022670"/>
    </source>
</evidence>
<gene>
    <name evidence="18" type="ORF">GA0070216_101104</name>
</gene>
<evidence type="ECO:0000256" key="13">
    <source>
        <dbReference type="ARBA" id="ARBA00049902"/>
    </source>
</evidence>
<comment type="similarity">
    <text evidence="1">In the C-terminal section; belongs to the transpeptidase family.</text>
</comment>
<evidence type="ECO:0000256" key="10">
    <source>
        <dbReference type="ARBA" id="ARBA00023268"/>
    </source>
</evidence>
<evidence type="ECO:0000256" key="8">
    <source>
        <dbReference type="ARBA" id="ARBA00022960"/>
    </source>
</evidence>
<keyword evidence="15" id="KW-0812">Transmembrane</keyword>
<dbReference type="SUPFAM" id="SSF56601">
    <property type="entry name" value="beta-lactamase/transpeptidase-like"/>
    <property type="match status" value="1"/>
</dbReference>
<evidence type="ECO:0000256" key="15">
    <source>
        <dbReference type="SAM" id="Phobius"/>
    </source>
</evidence>
<keyword evidence="4" id="KW-0645">Protease</keyword>
<reference evidence="19" key="1">
    <citation type="submission" date="2016-06" db="EMBL/GenBank/DDBJ databases">
        <authorList>
            <person name="Varghese N."/>
            <person name="Submissions Spin"/>
        </authorList>
    </citation>
    <scope>NUCLEOTIDE SEQUENCE [LARGE SCALE GENOMIC DNA]</scope>
    <source>
        <strain evidence="19">DSM 44100</strain>
    </source>
</reference>
<evidence type="ECO:0000256" key="5">
    <source>
        <dbReference type="ARBA" id="ARBA00022676"/>
    </source>
</evidence>
<dbReference type="GO" id="GO:0006508">
    <property type="term" value="P:proteolysis"/>
    <property type="evidence" value="ECO:0007669"/>
    <property type="project" value="UniProtKB-KW"/>
</dbReference>
<dbReference type="PANTHER" id="PTHR32282:SF33">
    <property type="entry name" value="PEPTIDOGLYCAN GLYCOSYLTRANSFERASE"/>
    <property type="match status" value="1"/>
</dbReference>
<dbReference type="InterPro" id="IPR001460">
    <property type="entry name" value="PCN-bd_Tpept"/>
</dbReference>
<name>A0A1C4TYV8_9ACTN</name>
<feature type="domain" description="Glycosyl transferase family 51" evidence="17">
    <location>
        <begin position="115"/>
        <end position="300"/>
    </location>
</feature>
<keyword evidence="5" id="KW-0328">Glycosyltransferase</keyword>
<evidence type="ECO:0000256" key="11">
    <source>
        <dbReference type="ARBA" id="ARBA00023316"/>
    </source>
</evidence>
<dbReference type="EMBL" id="FMCU01000001">
    <property type="protein sequence ID" value="SCE64554.1"/>
    <property type="molecule type" value="Genomic_DNA"/>
</dbReference>
<dbReference type="InterPro" id="IPR036950">
    <property type="entry name" value="PBP_transglycosylase"/>
</dbReference>
<keyword evidence="8" id="KW-0133">Cell shape</keyword>
<dbReference type="InterPro" id="IPR023346">
    <property type="entry name" value="Lysozyme-like_dom_sf"/>
</dbReference>
<evidence type="ECO:0000256" key="9">
    <source>
        <dbReference type="ARBA" id="ARBA00022984"/>
    </source>
</evidence>
<keyword evidence="19" id="KW-1185">Reference proteome</keyword>
<dbReference type="GO" id="GO:0030288">
    <property type="term" value="C:outer membrane-bounded periplasmic space"/>
    <property type="evidence" value="ECO:0007669"/>
    <property type="project" value="TreeGrafter"/>
</dbReference>
<dbReference type="InterPro" id="IPR012338">
    <property type="entry name" value="Beta-lactam/transpept-like"/>
</dbReference>
<keyword evidence="3 18" id="KW-0121">Carboxypeptidase</keyword>
<evidence type="ECO:0000259" key="17">
    <source>
        <dbReference type="Pfam" id="PF00912"/>
    </source>
</evidence>
<dbReference type="GO" id="GO:0008360">
    <property type="term" value="P:regulation of cell shape"/>
    <property type="evidence" value="ECO:0007669"/>
    <property type="project" value="UniProtKB-KW"/>
</dbReference>
<evidence type="ECO:0000256" key="14">
    <source>
        <dbReference type="SAM" id="MobiDB-lite"/>
    </source>
</evidence>
<dbReference type="Gene3D" id="3.40.710.10">
    <property type="entry name" value="DD-peptidase/beta-lactamase superfamily"/>
    <property type="match status" value="1"/>
</dbReference>
<evidence type="ECO:0000256" key="1">
    <source>
        <dbReference type="ARBA" id="ARBA00007090"/>
    </source>
</evidence>
<evidence type="ECO:0000259" key="16">
    <source>
        <dbReference type="Pfam" id="PF00905"/>
    </source>
</evidence>
<dbReference type="GO" id="GO:0071555">
    <property type="term" value="P:cell wall organization"/>
    <property type="evidence" value="ECO:0007669"/>
    <property type="project" value="UniProtKB-KW"/>
</dbReference>
<dbReference type="Gene3D" id="1.10.3810.10">
    <property type="entry name" value="Biosynthetic peptidoglycan transglycosylase-like"/>
    <property type="match status" value="1"/>
</dbReference>
<keyword evidence="11" id="KW-0961">Cell wall biogenesis/degradation</keyword>
<keyword evidence="9" id="KW-0573">Peptidoglycan synthesis</keyword>
<dbReference type="GO" id="GO:0008658">
    <property type="term" value="F:penicillin binding"/>
    <property type="evidence" value="ECO:0007669"/>
    <property type="project" value="InterPro"/>
</dbReference>
<evidence type="ECO:0000256" key="2">
    <source>
        <dbReference type="ARBA" id="ARBA00007739"/>
    </source>
</evidence>
<dbReference type="FunFam" id="1.10.3810.10:FF:000001">
    <property type="entry name" value="Penicillin-binding protein 1A"/>
    <property type="match status" value="1"/>
</dbReference>
<evidence type="ECO:0000256" key="3">
    <source>
        <dbReference type="ARBA" id="ARBA00022645"/>
    </source>
</evidence>
<organism evidence="18 19">
    <name type="scientific">Micromonospora matsumotoense</name>
    <dbReference type="NCBI Taxonomy" id="121616"/>
    <lineage>
        <taxon>Bacteria</taxon>
        <taxon>Bacillati</taxon>
        <taxon>Actinomycetota</taxon>
        <taxon>Actinomycetes</taxon>
        <taxon>Micromonosporales</taxon>
        <taxon>Micromonosporaceae</taxon>
        <taxon>Micromonospora</taxon>
    </lineage>
</organism>
<evidence type="ECO:0000313" key="18">
    <source>
        <dbReference type="EMBL" id="SCE64554.1"/>
    </source>
</evidence>
<dbReference type="InterPro" id="IPR050396">
    <property type="entry name" value="Glycosyltr_51/Transpeptidase"/>
</dbReference>
<dbReference type="Pfam" id="PF00905">
    <property type="entry name" value="Transpeptidase"/>
    <property type="match status" value="1"/>
</dbReference>
<comment type="similarity">
    <text evidence="2">In the N-terminal section; belongs to the glycosyltransferase 51 family.</text>
</comment>
<feature type="compositionally biased region" description="Pro residues" evidence="14">
    <location>
        <begin position="733"/>
        <end position="742"/>
    </location>
</feature>
<evidence type="ECO:0000256" key="6">
    <source>
        <dbReference type="ARBA" id="ARBA00022679"/>
    </source>
</evidence>
<comment type="catalytic activity">
    <reaction evidence="13">
        <text>[GlcNAc-(1-&gt;4)-Mur2Ac(oyl-L-Ala-gamma-D-Glu-L-Lys-D-Ala-D-Ala)](n)-di-trans,octa-cis-undecaprenyl diphosphate + beta-D-GlcNAc-(1-&gt;4)-Mur2Ac(oyl-L-Ala-gamma-D-Glu-L-Lys-D-Ala-D-Ala)-di-trans,octa-cis-undecaprenyl diphosphate = [GlcNAc-(1-&gt;4)-Mur2Ac(oyl-L-Ala-gamma-D-Glu-L-Lys-D-Ala-D-Ala)](n+1)-di-trans,octa-cis-undecaprenyl diphosphate + di-trans,octa-cis-undecaprenyl diphosphate + H(+)</text>
        <dbReference type="Rhea" id="RHEA:23708"/>
        <dbReference type="Rhea" id="RHEA-COMP:9602"/>
        <dbReference type="Rhea" id="RHEA-COMP:9603"/>
        <dbReference type="ChEBI" id="CHEBI:15378"/>
        <dbReference type="ChEBI" id="CHEBI:58405"/>
        <dbReference type="ChEBI" id="CHEBI:60033"/>
        <dbReference type="ChEBI" id="CHEBI:78435"/>
        <dbReference type="EC" id="2.4.99.28"/>
    </reaction>
</comment>
<dbReference type="AlphaFoldDB" id="A0A1C4TYV8"/>
<feature type="domain" description="Penicillin-binding protein transpeptidase" evidence="16">
    <location>
        <begin position="404"/>
        <end position="699"/>
    </location>
</feature>
<evidence type="ECO:0000256" key="7">
    <source>
        <dbReference type="ARBA" id="ARBA00022801"/>
    </source>
</evidence>
<evidence type="ECO:0000256" key="12">
    <source>
        <dbReference type="ARBA" id="ARBA00034000"/>
    </source>
</evidence>
<dbReference type="SUPFAM" id="SSF53955">
    <property type="entry name" value="Lysozyme-like"/>
    <property type="match status" value="1"/>
</dbReference>
<dbReference type="GO" id="GO:0009002">
    <property type="term" value="F:serine-type D-Ala-D-Ala carboxypeptidase activity"/>
    <property type="evidence" value="ECO:0007669"/>
    <property type="project" value="UniProtKB-EC"/>
</dbReference>
<keyword evidence="15" id="KW-0472">Membrane</keyword>
<dbReference type="GO" id="GO:0008955">
    <property type="term" value="F:peptidoglycan glycosyltransferase activity"/>
    <property type="evidence" value="ECO:0007669"/>
    <property type="project" value="UniProtKB-EC"/>
</dbReference>
<dbReference type="Pfam" id="PF00912">
    <property type="entry name" value="Transgly"/>
    <property type="match status" value="1"/>
</dbReference>
<dbReference type="STRING" id="121616.GA0070216_101104"/>
<keyword evidence="15" id="KW-1133">Transmembrane helix</keyword>
<dbReference type="PANTHER" id="PTHR32282">
    <property type="entry name" value="BINDING PROTEIN TRANSPEPTIDASE, PUTATIVE-RELATED"/>
    <property type="match status" value="1"/>
</dbReference>
<sequence>MGRGCGDGRRVGWGSRWQITVSYLTIRWRSGPLVRAVAMLTPMSSPRTPLTRLLTVLLAGLLAGLVLAVAALPGNLLAGVVTKAVLGAFDDLPAALRTPATPQRSYLYANDGKTLLTTFYDVNRTDVPLAEIAPTLRQAIVAAEDRRFYSHGGADLRGMARALVANVTGGGTAQGGSTLTMQYVRNVLKTDPTATAAQREAATEQTVGRKLQEIRYATELEKALSKDEILNRYLNIAYFGSGAYGVAAASQRYFDKAPADLTLAESALLAGLVQSPDAYSPIDGDQGAALERRGYVLDSMVATGAITAAQADGARAEKLTLRPTAQPNGCTATATADAGFFCDYLRRWWLEQPAFGATAQEREQSLRRGGYTVVTSLDPDVQATAVAEARKVYPADDERALPIAAVEPGTGRVLALAVNREYGVGDGRTVNPLVSGGGSIAGYQAGSTFKLFTMLAALENGRTLSTGFDSPSRLTTRFPAEGAAACDGRWCPANANPARMDGYRMMWDGFGRSVNTYFVWLEEQVGPAKVVEMAQRLGITFRATADADLATHSADNWGAFTLGVSATTPLDLANAYATVAAEGTYCAPTPVVSVTAPDGTTVPVGTPSCRRVLSEDVARAATDAARCPVGQQSAYGQCNGSTAGGVDRIVGRPVAGKTGSSEQNATETFVGFTPQVAVAGIAANPDDPSDAVGAAVQGEVITAVARTIRTAVDGQPVRDFTAPSRELAGTPQRPTPRPSPRAPEPDQGLPSDLLRWLQNRRG</sequence>
<evidence type="ECO:0000313" key="19">
    <source>
        <dbReference type="Proteomes" id="UP000198797"/>
    </source>
</evidence>
<feature type="transmembrane region" description="Helical" evidence="15">
    <location>
        <begin position="53"/>
        <end position="72"/>
    </location>
</feature>
<comment type="catalytic activity">
    <reaction evidence="12">
        <text>Preferential cleavage: (Ac)2-L-Lys-D-Ala-|-D-Ala. Also transpeptidation of peptidyl-alanyl moieties that are N-acyl substituents of D-alanine.</text>
        <dbReference type="EC" id="3.4.16.4"/>
    </reaction>
</comment>
<dbReference type="GO" id="GO:0009252">
    <property type="term" value="P:peptidoglycan biosynthetic process"/>
    <property type="evidence" value="ECO:0007669"/>
    <property type="project" value="UniProtKB-KW"/>
</dbReference>
<dbReference type="Proteomes" id="UP000198797">
    <property type="component" value="Unassembled WGS sequence"/>
</dbReference>
<protein>
    <submittedName>
        <fullName evidence="18">Membrane carboxypeptidase (Penicillin-binding protein)</fullName>
    </submittedName>
</protein>
<feature type="region of interest" description="Disordered" evidence="14">
    <location>
        <begin position="715"/>
        <end position="762"/>
    </location>
</feature>
<proteinExistence type="inferred from homology"/>
<dbReference type="InterPro" id="IPR001264">
    <property type="entry name" value="Glyco_trans_51"/>
</dbReference>
<accession>A0A1C4TYV8</accession>
<keyword evidence="10" id="KW-0511">Multifunctional enzyme</keyword>